<feature type="transmembrane region" description="Helical" evidence="1">
    <location>
        <begin position="194"/>
        <end position="214"/>
    </location>
</feature>
<dbReference type="Proteomes" id="UP000664654">
    <property type="component" value="Unassembled WGS sequence"/>
</dbReference>
<organism evidence="2 3">
    <name type="scientific">Bowmanella dokdonensis</name>
    <dbReference type="NCBI Taxonomy" id="751969"/>
    <lineage>
        <taxon>Bacteria</taxon>
        <taxon>Pseudomonadati</taxon>
        <taxon>Pseudomonadota</taxon>
        <taxon>Gammaproteobacteria</taxon>
        <taxon>Alteromonadales</taxon>
        <taxon>Alteromonadaceae</taxon>
        <taxon>Bowmanella</taxon>
    </lineage>
</organism>
<keyword evidence="1" id="KW-0812">Transmembrane</keyword>
<comment type="caution">
    <text evidence="2">The sequence shown here is derived from an EMBL/GenBank/DDBJ whole genome shotgun (WGS) entry which is preliminary data.</text>
</comment>
<accession>A0A939DLS0</accession>
<gene>
    <name evidence="2" type="ORF">J0A66_02700</name>
</gene>
<dbReference type="AlphaFoldDB" id="A0A939DLS0"/>
<evidence type="ECO:0008006" key="4">
    <source>
        <dbReference type="Google" id="ProtNLM"/>
    </source>
</evidence>
<dbReference type="RefSeq" id="WP_206572218.1">
    <property type="nucleotide sequence ID" value="NZ_JAFKCV010000001.1"/>
</dbReference>
<proteinExistence type="predicted"/>
<evidence type="ECO:0000313" key="3">
    <source>
        <dbReference type="Proteomes" id="UP000664654"/>
    </source>
</evidence>
<protein>
    <recommendedName>
        <fullName evidence="4">PepSY-associated TM helix</fullName>
    </recommendedName>
</protein>
<evidence type="ECO:0000313" key="2">
    <source>
        <dbReference type="EMBL" id="MBN7824126.1"/>
    </source>
</evidence>
<reference evidence="2" key="1">
    <citation type="submission" date="2021-03" db="EMBL/GenBank/DDBJ databases">
        <title>novel species isolated from a fishpond in China.</title>
        <authorList>
            <person name="Lu H."/>
            <person name="Cai Z."/>
        </authorList>
    </citation>
    <scope>NUCLEOTIDE SEQUENCE</scope>
    <source>
        <strain evidence="2">JCM 30855</strain>
    </source>
</reference>
<name>A0A939DLS0_9ALTE</name>
<keyword evidence="3" id="KW-1185">Reference proteome</keyword>
<sequence>MKFWRNWHKWLGLLLGIQLLFWISGGVVMTSIPIDMVRGAHLLDKHQLDKEFVPEQLNLPVSQYLSLRWVPHPQGVAVEATKLDGERTWLDPATASPLNQLTERQAAEYAASQYLGKGQARQVSLLNSMPGEVRNLSAPVYRVDFDDWIHTSFYLHPVSGQILSVRSDLWRLFDFFWMLHILDFEAREDFNNPLLISLAFVAWLFTLSGFVMLYHSLVKPKWRKWQYQRAAKS</sequence>
<dbReference type="EMBL" id="JAFKCV010000001">
    <property type="protein sequence ID" value="MBN7824126.1"/>
    <property type="molecule type" value="Genomic_DNA"/>
</dbReference>
<keyword evidence="1" id="KW-0472">Membrane</keyword>
<keyword evidence="1" id="KW-1133">Transmembrane helix</keyword>
<evidence type="ECO:0000256" key="1">
    <source>
        <dbReference type="SAM" id="Phobius"/>
    </source>
</evidence>